<feature type="binding site" evidence="10">
    <location>
        <position position="254"/>
    </location>
    <ligand>
        <name>Zn(2+)</name>
        <dbReference type="ChEBI" id="CHEBI:29105"/>
    </ligand>
</feature>
<dbReference type="PANTHER" id="PTHR32120">
    <property type="entry name" value="SMALL RIBOSOMAL SUBUNIT BIOGENESIS GTPASE RSGA"/>
    <property type="match status" value="1"/>
</dbReference>
<accession>A0A556PRT4</accession>
<comment type="cofactor">
    <cofactor evidence="10">
        <name>Zn(2+)</name>
        <dbReference type="ChEBI" id="CHEBI:29105"/>
    </cofactor>
    <text evidence="10">Binds 1 zinc ion per subunit.</text>
</comment>
<proteinExistence type="inferred from homology"/>
<keyword evidence="5 10" id="KW-0547">Nucleotide-binding</keyword>
<evidence type="ECO:0000256" key="10">
    <source>
        <dbReference type="HAMAP-Rule" id="MF_01820"/>
    </source>
</evidence>
<dbReference type="Pfam" id="PF16745">
    <property type="entry name" value="RsgA_N"/>
    <property type="match status" value="1"/>
</dbReference>
<name>A0A556PRT4_9BACI</name>
<comment type="similarity">
    <text evidence="10">Belongs to the TRAFAC class YlqF/YawG GTPase family. RsgA subfamily.</text>
</comment>
<dbReference type="AlphaFoldDB" id="A0A556PRT4"/>
<dbReference type="GO" id="GO:0005737">
    <property type="term" value="C:cytoplasm"/>
    <property type="evidence" value="ECO:0007669"/>
    <property type="project" value="UniProtKB-SubCell"/>
</dbReference>
<keyword evidence="7 10" id="KW-0862">Zinc</keyword>
<dbReference type="Gene3D" id="1.10.40.50">
    <property type="entry name" value="Probable gtpase engc, domain 3"/>
    <property type="match status" value="1"/>
</dbReference>
<dbReference type="Proteomes" id="UP000316425">
    <property type="component" value="Unassembled WGS sequence"/>
</dbReference>
<evidence type="ECO:0000256" key="5">
    <source>
        <dbReference type="ARBA" id="ARBA00022741"/>
    </source>
</evidence>
<comment type="subcellular location">
    <subcellularLocation>
        <location evidence="10">Cytoplasm</location>
    </subcellularLocation>
</comment>
<evidence type="ECO:0000256" key="6">
    <source>
        <dbReference type="ARBA" id="ARBA00022801"/>
    </source>
</evidence>
<organism evidence="13 14">
    <name type="scientific">Allobacillus salarius</name>
    <dbReference type="NCBI Taxonomy" id="1955272"/>
    <lineage>
        <taxon>Bacteria</taxon>
        <taxon>Bacillati</taxon>
        <taxon>Bacillota</taxon>
        <taxon>Bacilli</taxon>
        <taxon>Bacillales</taxon>
        <taxon>Bacillaceae</taxon>
        <taxon>Allobacillus</taxon>
    </lineage>
</organism>
<evidence type="ECO:0000259" key="12">
    <source>
        <dbReference type="PROSITE" id="PS51721"/>
    </source>
</evidence>
<feature type="binding site" evidence="10">
    <location>
        <begin position="168"/>
        <end position="176"/>
    </location>
    <ligand>
        <name>GTP</name>
        <dbReference type="ChEBI" id="CHEBI:37565"/>
    </ligand>
</feature>
<keyword evidence="1 10" id="KW-0963">Cytoplasm</keyword>
<comment type="caution">
    <text evidence="13">The sequence shown here is derived from an EMBL/GenBank/DDBJ whole genome shotgun (WGS) entry which is preliminary data.</text>
</comment>
<dbReference type="CDD" id="cd04466">
    <property type="entry name" value="S1_YloQ_GTPase"/>
    <property type="match status" value="1"/>
</dbReference>
<feature type="binding site" evidence="10">
    <location>
        <begin position="112"/>
        <end position="115"/>
    </location>
    <ligand>
        <name>GTP</name>
        <dbReference type="ChEBI" id="CHEBI:37565"/>
    </ligand>
</feature>
<feature type="binding site" evidence="10">
    <location>
        <position position="249"/>
    </location>
    <ligand>
        <name>Zn(2+)</name>
        <dbReference type="ChEBI" id="CHEBI:29105"/>
    </ligand>
</feature>
<dbReference type="EC" id="3.6.1.-" evidence="10"/>
<dbReference type="GO" id="GO:0046872">
    <property type="term" value="F:metal ion binding"/>
    <property type="evidence" value="ECO:0007669"/>
    <property type="project" value="UniProtKB-KW"/>
</dbReference>
<dbReference type="InterPro" id="IPR012340">
    <property type="entry name" value="NA-bd_OB-fold"/>
</dbReference>
<evidence type="ECO:0000256" key="4">
    <source>
        <dbReference type="ARBA" id="ARBA00022730"/>
    </source>
</evidence>
<dbReference type="OrthoDB" id="9809485at2"/>
<dbReference type="RefSeq" id="WP_144087685.1">
    <property type="nucleotide sequence ID" value="NZ_VMHE01000002.1"/>
</dbReference>
<dbReference type="PROSITE" id="PS51721">
    <property type="entry name" value="G_CP"/>
    <property type="match status" value="1"/>
</dbReference>
<comment type="subunit">
    <text evidence="10">Monomer. Associates with 30S ribosomal subunit, binds 16S rRNA.</text>
</comment>
<keyword evidence="8 10" id="KW-0694">RNA-binding</keyword>
<dbReference type="InterPro" id="IPR004881">
    <property type="entry name" value="Ribosome_biogen_GTPase_RsgA"/>
</dbReference>
<dbReference type="GO" id="GO:0005525">
    <property type="term" value="F:GTP binding"/>
    <property type="evidence" value="ECO:0007669"/>
    <property type="project" value="UniProtKB-UniRule"/>
</dbReference>
<protein>
    <recommendedName>
        <fullName evidence="10">Small ribosomal subunit biogenesis GTPase RsgA</fullName>
        <ecNumber evidence="10">3.6.1.-</ecNumber>
    </recommendedName>
</protein>
<dbReference type="CDD" id="cd01854">
    <property type="entry name" value="YjeQ_EngC"/>
    <property type="match status" value="1"/>
</dbReference>
<evidence type="ECO:0000256" key="7">
    <source>
        <dbReference type="ARBA" id="ARBA00022833"/>
    </source>
</evidence>
<dbReference type="Gene3D" id="2.40.50.140">
    <property type="entry name" value="Nucleic acid-binding proteins"/>
    <property type="match status" value="1"/>
</dbReference>
<keyword evidence="14" id="KW-1185">Reference proteome</keyword>
<evidence type="ECO:0000256" key="8">
    <source>
        <dbReference type="ARBA" id="ARBA00022884"/>
    </source>
</evidence>
<feature type="binding site" evidence="10">
    <location>
        <position position="262"/>
    </location>
    <ligand>
        <name>Zn(2+)</name>
        <dbReference type="ChEBI" id="CHEBI:29105"/>
    </ligand>
</feature>
<evidence type="ECO:0000313" key="14">
    <source>
        <dbReference type="Proteomes" id="UP000316425"/>
    </source>
</evidence>
<keyword evidence="6 10" id="KW-0378">Hydrolase</keyword>
<gene>
    <name evidence="10 13" type="primary">rsgA</name>
    <name evidence="13" type="ORF">FPQ13_02240</name>
</gene>
<keyword evidence="9 10" id="KW-0342">GTP-binding</keyword>
<evidence type="ECO:0000256" key="3">
    <source>
        <dbReference type="ARBA" id="ARBA00022723"/>
    </source>
</evidence>
<evidence type="ECO:0000256" key="9">
    <source>
        <dbReference type="ARBA" id="ARBA00023134"/>
    </source>
</evidence>
<evidence type="ECO:0000259" key="11">
    <source>
        <dbReference type="PROSITE" id="PS50936"/>
    </source>
</evidence>
<dbReference type="GO" id="GO:0003924">
    <property type="term" value="F:GTPase activity"/>
    <property type="evidence" value="ECO:0007669"/>
    <property type="project" value="UniProtKB-UniRule"/>
</dbReference>
<dbReference type="PROSITE" id="PS50936">
    <property type="entry name" value="ENGC_GTPASE"/>
    <property type="match status" value="1"/>
</dbReference>
<dbReference type="InterPro" id="IPR010914">
    <property type="entry name" value="RsgA_GTPase_dom"/>
</dbReference>
<evidence type="ECO:0000313" key="13">
    <source>
        <dbReference type="EMBL" id="TSJ67096.1"/>
    </source>
</evidence>
<feature type="binding site" evidence="10">
    <location>
        <position position="256"/>
    </location>
    <ligand>
        <name>Zn(2+)</name>
        <dbReference type="ChEBI" id="CHEBI:29105"/>
    </ligand>
</feature>
<keyword evidence="3 10" id="KW-0479">Metal-binding</keyword>
<keyword evidence="4 10" id="KW-0699">rRNA-binding</keyword>
<reference evidence="13 14" key="1">
    <citation type="submission" date="2019-07" db="EMBL/GenBank/DDBJ databases">
        <title>Allobacillus sp. nov. SKP isolated from shrimp paste of Euphausiacea.</title>
        <authorList>
            <person name="Kanchanasin P."/>
            <person name="Tanasupawat S."/>
            <person name="Shi W."/>
            <person name="Wu L."/>
            <person name="Ma J."/>
        </authorList>
    </citation>
    <scope>NUCLEOTIDE SEQUENCE [LARGE SCALE GENOMIC DNA]</scope>
    <source>
        <strain evidence="13 14">SKP4-8</strain>
    </source>
</reference>
<sequence length="295" mass="33157">MKEGRIIKALSGFYYVLSGDQLIECKGRGLFRKQKITPLVGDRVKVEVQADGTGTIVSVDERINELIRPPVANIDQAVIVNSLAEPDFSPLLLDRFLVLIEHKEIKPLIILTKTDLVKESKQESIDQFMSDYRSLGYDLLTFSKDDPANTIYEAVQPHLADKISVIAGQSGVGKSTFLNVLDVSLQLETGDISKSLGRGKHTTRHVELFSIAGGLIADTPGFSSLEFSEIELDELRYCFPEFVELQDECKFRGCMHMKEPKCAVKAAVDTGDIPAFRYKHYKTFYEEINSRKPRY</sequence>
<evidence type="ECO:0000256" key="1">
    <source>
        <dbReference type="ARBA" id="ARBA00022490"/>
    </source>
</evidence>
<dbReference type="HAMAP" id="MF_01820">
    <property type="entry name" value="GTPase_RsgA"/>
    <property type="match status" value="1"/>
</dbReference>
<dbReference type="InterPro" id="IPR031944">
    <property type="entry name" value="RsgA_N"/>
</dbReference>
<dbReference type="Pfam" id="PF03193">
    <property type="entry name" value="RsgA_GTPase"/>
    <property type="match status" value="1"/>
</dbReference>
<dbReference type="EMBL" id="VMHE01000002">
    <property type="protein sequence ID" value="TSJ67096.1"/>
    <property type="molecule type" value="Genomic_DNA"/>
</dbReference>
<dbReference type="PANTHER" id="PTHR32120:SF11">
    <property type="entry name" value="SMALL RIBOSOMAL SUBUNIT BIOGENESIS GTPASE RSGA 1, MITOCHONDRIAL-RELATED"/>
    <property type="match status" value="1"/>
</dbReference>
<dbReference type="NCBIfam" id="TIGR00157">
    <property type="entry name" value="ribosome small subunit-dependent GTPase A"/>
    <property type="match status" value="1"/>
</dbReference>
<dbReference type="GO" id="GO:0019843">
    <property type="term" value="F:rRNA binding"/>
    <property type="evidence" value="ECO:0007669"/>
    <property type="project" value="UniProtKB-KW"/>
</dbReference>
<dbReference type="Gene3D" id="3.40.50.300">
    <property type="entry name" value="P-loop containing nucleotide triphosphate hydrolases"/>
    <property type="match status" value="1"/>
</dbReference>
<dbReference type="InterPro" id="IPR027417">
    <property type="entry name" value="P-loop_NTPase"/>
</dbReference>
<evidence type="ECO:0000256" key="2">
    <source>
        <dbReference type="ARBA" id="ARBA00022517"/>
    </source>
</evidence>
<dbReference type="GO" id="GO:0042274">
    <property type="term" value="P:ribosomal small subunit biogenesis"/>
    <property type="evidence" value="ECO:0007669"/>
    <property type="project" value="UniProtKB-UniRule"/>
</dbReference>
<feature type="domain" description="EngC GTPase" evidence="11">
    <location>
        <begin position="72"/>
        <end position="223"/>
    </location>
</feature>
<keyword evidence="2 10" id="KW-0690">Ribosome biogenesis</keyword>
<comment type="function">
    <text evidence="10">One of several proteins that assist in the late maturation steps of the functional core of the 30S ribosomal subunit. Helps release RbfA from mature subunits. May play a role in the assembly of ribosomal proteins into the subunit. Circularly permuted GTPase that catalyzes slow GTP hydrolysis, GTPase activity is stimulated by the 30S ribosomal subunit.</text>
</comment>
<dbReference type="SUPFAM" id="SSF50249">
    <property type="entry name" value="Nucleic acid-binding proteins"/>
    <property type="match status" value="1"/>
</dbReference>
<dbReference type="SUPFAM" id="SSF52540">
    <property type="entry name" value="P-loop containing nucleoside triphosphate hydrolases"/>
    <property type="match status" value="1"/>
</dbReference>
<feature type="domain" description="CP-type G" evidence="12">
    <location>
        <begin position="63"/>
        <end position="225"/>
    </location>
</feature>
<dbReference type="InterPro" id="IPR030378">
    <property type="entry name" value="G_CP_dom"/>
</dbReference>